<evidence type="ECO:0000259" key="6">
    <source>
        <dbReference type="Pfam" id="PF00724"/>
    </source>
</evidence>
<evidence type="ECO:0000313" key="7">
    <source>
        <dbReference type="EMBL" id="MEB5476490.1"/>
    </source>
</evidence>
<evidence type="ECO:0000256" key="1">
    <source>
        <dbReference type="ARBA" id="ARBA00001917"/>
    </source>
</evidence>
<evidence type="ECO:0000313" key="8">
    <source>
        <dbReference type="Proteomes" id="UP001339883"/>
    </source>
</evidence>
<proteinExistence type="predicted"/>
<sequence length="368" mass="41039">MKSLLFKPFVLDQLELANKICIAPMCQYAATLEGEIQFWHEQQWASYALSGAGLCIIEATAINPEGRISDADLGLWNDSQALKMQTVLSKISTISPMPFAIQLSHAGRKASVEAPWKNQDSTNVDGGWQTVAPSSIPFLINGKTPSALGAEEIIKIKRDFVEAARRAIQVGFQLIEIHAAHGYLLHQFLSPLSNIREDEYGGSLENRCRLVLEIIQEIKQVLPKGFPLGIRISATDWMKNEGWDLESSIYLSAHLERLGIAYIHVSSGGLHRDQIIDVKPNYQVTFAQEIKAKVKVPIIAVGLITEPTQAEDILQKDQADAIAIARAIQYNPRWPWYAAEALGEEVTVAPQYLRCEPYGYRGRLFKPF</sequence>
<dbReference type="Pfam" id="PF00724">
    <property type="entry name" value="Oxidored_FMN"/>
    <property type="match status" value="1"/>
</dbReference>
<name>A0ABU6DRK3_9GAMM</name>
<protein>
    <submittedName>
        <fullName evidence="7">NADH:flavin oxidoreductase/NADH oxidase</fullName>
    </submittedName>
</protein>
<comment type="caution">
    <text evidence="7">The sequence shown here is derived from an EMBL/GenBank/DDBJ whole genome shotgun (WGS) entry which is preliminary data.</text>
</comment>
<evidence type="ECO:0000256" key="2">
    <source>
        <dbReference type="ARBA" id="ARBA00022630"/>
    </source>
</evidence>
<dbReference type="Proteomes" id="UP001339883">
    <property type="component" value="Unassembled WGS sequence"/>
</dbReference>
<dbReference type="InterPro" id="IPR044152">
    <property type="entry name" value="YqjM-like"/>
</dbReference>
<accession>A0ABU6DRK3</accession>
<evidence type="ECO:0000256" key="4">
    <source>
        <dbReference type="ARBA" id="ARBA00022857"/>
    </source>
</evidence>
<gene>
    <name evidence="7" type="ORF">I2F25_05400</name>
</gene>
<comment type="cofactor">
    <cofactor evidence="1">
        <name>FMN</name>
        <dbReference type="ChEBI" id="CHEBI:58210"/>
    </cofactor>
</comment>
<keyword evidence="4" id="KW-0521">NADP</keyword>
<feature type="domain" description="NADH:flavin oxidoreductase/NADH oxidase N-terminal" evidence="6">
    <location>
        <begin position="5"/>
        <end position="341"/>
    </location>
</feature>
<evidence type="ECO:0000256" key="3">
    <source>
        <dbReference type="ARBA" id="ARBA00022643"/>
    </source>
</evidence>
<keyword evidence="8" id="KW-1185">Reference proteome</keyword>
<dbReference type="EMBL" id="VTDN01000003">
    <property type="protein sequence ID" value="MEB5476490.1"/>
    <property type="molecule type" value="Genomic_DNA"/>
</dbReference>
<organism evidence="7 8">
    <name type="scientific">Acinetobacter pollinis</name>
    <dbReference type="NCBI Taxonomy" id="2605270"/>
    <lineage>
        <taxon>Bacteria</taxon>
        <taxon>Pseudomonadati</taxon>
        <taxon>Pseudomonadota</taxon>
        <taxon>Gammaproteobacteria</taxon>
        <taxon>Moraxellales</taxon>
        <taxon>Moraxellaceae</taxon>
        <taxon>Acinetobacter</taxon>
    </lineage>
</organism>
<keyword evidence="5" id="KW-0560">Oxidoreductase</keyword>
<dbReference type="CDD" id="cd02932">
    <property type="entry name" value="OYE_YqiM_FMN"/>
    <property type="match status" value="1"/>
</dbReference>
<dbReference type="SUPFAM" id="SSF51395">
    <property type="entry name" value="FMN-linked oxidoreductases"/>
    <property type="match status" value="1"/>
</dbReference>
<dbReference type="InterPro" id="IPR001155">
    <property type="entry name" value="OxRdtase_FMN_N"/>
</dbReference>
<dbReference type="PANTHER" id="PTHR43303:SF4">
    <property type="entry name" value="NADPH DEHYDROGENASE C23G7.10C-RELATED"/>
    <property type="match status" value="1"/>
</dbReference>
<dbReference type="PANTHER" id="PTHR43303">
    <property type="entry name" value="NADPH DEHYDROGENASE C23G7.10C-RELATED"/>
    <property type="match status" value="1"/>
</dbReference>
<evidence type="ECO:0000256" key="5">
    <source>
        <dbReference type="ARBA" id="ARBA00023002"/>
    </source>
</evidence>
<reference evidence="7 8" key="1">
    <citation type="submission" date="2019-08" db="EMBL/GenBank/DDBJ databases">
        <title>Five species of Acinetobacter isolated from floral nectar and animal pollinators.</title>
        <authorList>
            <person name="Hendry T.A."/>
        </authorList>
    </citation>
    <scope>NUCLEOTIDE SEQUENCE [LARGE SCALE GENOMIC DNA]</scope>
    <source>
        <strain evidence="7 8">MD18.27</strain>
    </source>
</reference>
<dbReference type="InterPro" id="IPR013785">
    <property type="entry name" value="Aldolase_TIM"/>
</dbReference>
<dbReference type="Gene3D" id="3.20.20.70">
    <property type="entry name" value="Aldolase class I"/>
    <property type="match status" value="1"/>
</dbReference>
<keyword evidence="2" id="KW-0285">Flavoprotein</keyword>
<keyword evidence="3" id="KW-0288">FMN</keyword>